<accession>A0ABX1SIB9</accession>
<comment type="similarity">
    <text evidence="1">Belongs to the amidase family.</text>
</comment>
<feature type="domain" description="Amidase" evidence="3">
    <location>
        <begin position="52"/>
        <end position="179"/>
    </location>
</feature>
<name>A0ABX1SIB9_9PSEU</name>
<dbReference type="PANTHER" id="PTHR11895:SF7">
    <property type="entry name" value="GLUTAMYL-TRNA(GLN) AMIDOTRANSFERASE SUBUNIT A, MITOCHONDRIAL"/>
    <property type="match status" value="1"/>
</dbReference>
<feature type="domain" description="Amidase" evidence="3">
    <location>
        <begin position="258"/>
        <end position="336"/>
    </location>
</feature>
<dbReference type="SUPFAM" id="SSF75304">
    <property type="entry name" value="Amidase signature (AS) enzymes"/>
    <property type="match status" value="1"/>
</dbReference>
<dbReference type="Gene3D" id="3.90.1300.10">
    <property type="entry name" value="Amidase signature (AS) domain"/>
    <property type="match status" value="2"/>
</dbReference>
<dbReference type="Pfam" id="PF01425">
    <property type="entry name" value="Amidase"/>
    <property type="match status" value="2"/>
</dbReference>
<dbReference type="EMBL" id="JAAXLA010000052">
    <property type="protein sequence ID" value="NMI00243.1"/>
    <property type="molecule type" value="Genomic_DNA"/>
</dbReference>
<gene>
    <name evidence="4" type="ORF">HF526_23455</name>
</gene>
<dbReference type="InterPro" id="IPR023631">
    <property type="entry name" value="Amidase_dom"/>
</dbReference>
<evidence type="ECO:0000259" key="3">
    <source>
        <dbReference type="Pfam" id="PF01425"/>
    </source>
</evidence>
<organism evidence="4 5">
    <name type="scientific">Pseudonocardia acidicola</name>
    <dbReference type="NCBI Taxonomy" id="2724939"/>
    <lineage>
        <taxon>Bacteria</taxon>
        <taxon>Bacillati</taxon>
        <taxon>Actinomycetota</taxon>
        <taxon>Actinomycetes</taxon>
        <taxon>Pseudonocardiales</taxon>
        <taxon>Pseudonocardiaceae</taxon>
        <taxon>Pseudonocardia</taxon>
    </lineage>
</organism>
<proteinExistence type="inferred from homology"/>
<dbReference type="Proteomes" id="UP000820669">
    <property type="component" value="Unassembled WGS sequence"/>
</dbReference>
<sequence>MTDDRLRAFVEVTADAATAAARRVDAGLAAGHPAPRLAGVPIAVKGRTGMRSVQTRRLCAAGAVPIGVTSTPRGPGPQTWGYTDRGPTRNPWRADLSPGGSSAGSAAAVAAGVVPLATGSDGAGSTRIPAAWCGIFGYKPTTGLLPTADPAGLTVAGPLARDPRDLAAWAEVVLGPLPTATAPVTATWSADLGHATEHLDDEVVTIAGTAAESLVDAAGLRWSGRPVLLADPSRAWTTLRDAQATAADRTAAAGLRADNDRLLTAVFAATDVLLTPTTPGRPHGHDGPGAHMSVALTWVFNLSGHPAISVPAGRTADGAPVGLQIVARHRADRQLLELARTLAAARIAPGPAR</sequence>
<dbReference type="InterPro" id="IPR000120">
    <property type="entry name" value="Amidase"/>
</dbReference>
<dbReference type="PANTHER" id="PTHR11895">
    <property type="entry name" value="TRANSAMIDASE"/>
    <property type="match status" value="1"/>
</dbReference>
<evidence type="ECO:0000313" key="4">
    <source>
        <dbReference type="EMBL" id="NMI00243.1"/>
    </source>
</evidence>
<protein>
    <submittedName>
        <fullName evidence="4">Amidase</fullName>
    </submittedName>
</protein>
<evidence type="ECO:0000313" key="5">
    <source>
        <dbReference type="Proteomes" id="UP000820669"/>
    </source>
</evidence>
<reference evidence="4 5" key="1">
    <citation type="submission" date="2020-04" db="EMBL/GenBank/DDBJ databases">
        <authorList>
            <person name="Klaysubun C."/>
            <person name="Duangmal K."/>
            <person name="Lipun K."/>
        </authorList>
    </citation>
    <scope>NUCLEOTIDE SEQUENCE [LARGE SCALE GENOMIC DNA]</scope>
    <source>
        <strain evidence="4 5">K10HN5</strain>
    </source>
</reference>
<dbReference type="InterPro" id="IPR036928">
    <property type="entry name" value="AS_sf"/>
</dbReference>
<keyword evidence="5" id="KW-1185">Reference proteome</keyword>
<evidence type="ECO:0000256" key="2">
    <source>
        <dbReference type="SAM" id="MobiDB-lite"/>
    </source>
</evidence>
<comment type="caution">
    <text evidence="4">The sequence shown here is derived from an EMBL/GenBank/DDBJ whole genome shotgun (WGS) entry which is preliminary data.</text>
</comment>
<evidence type="ECO:0000256" key="1">
    <source>
        <dbReference type="ARBA" id="ARBA00009199"/>
    </source>
</evidence>
<feature type="region of interest" description="Disordered" evidence="2">
    <location>
        <begin position="69"/>
        <end position="89"/>
    </location>
</feature>